<feature type="signal peptide" evidence="2">
    <location>
        <begin position="1"/>
        <end position="22"/>
    </location>
</feature>
<comment type="caution">
    <text evidence="4">The sequence shown here is derived from an EMBL/GenBank/DDBJ whole genome shotgun (WGS) entry which is preliminary data.</text>
</comment>
<proteinExistence type="predicted"/>
<dbReference type="InterPro" id="IPR052177">
    <property type="entry name" value="Divisome_Glycosyl_Hydrolase"/>
</dbReference>
<keyword evidence="4" id="KW-0378">Hydrolase</keyword>
<feature type="chain" id="PRO_5029521357" evidence="2">
    <location>
        <begin position="23"/>
        <end position="539"/>
    </location>
</feature>
<evidence type="ECO:0000256" key="2">
    <source>
        <dbReference type="SAM" id="SignalP"/>
    </source>
</evidence>
<dbReference type="RefSeq" id="WP_156277082.1">
    <property type="nucleotide sequence ID" value="NZ_BAABGI010000001.1"/>
</dbReference>
<sequence length="539" mass="62082">MNKITRFTAAAAILLLSFNSCKTTKPAVETPQEETVVQDTIVSTENPEVIPEVPEKVVPVAKKEKINPPLNIGEFRAAWVATVANINWPSKSGLSTYQQQQEALKLLDFLQSHNFNAVIFQVRPQADALYQSNLEPWSYFLSGEQGKAPEPFYDPLDFWIKEAHKRGLELHVWLNPYRAHHTTGGEITNTSIIKKKPELAVKLENGMWWMDPAKEETQDHASAVVMDIVKRYDIDGVHFDDYFYPYDSYNNGKDFPDEKTYAEYKAGNGKLLKADWRRDQVNRFVKMIYDEIKAEKPFVKFGLSPFGIWRPGYPQSVTGYDQYEKLYADARLWLNEGWIDYFTPQLYWQINQYGQSFPELLGWWESENTQNRHLWPGINVGLGGDEKNIDETINQIMITRGMLPESRGTVHWSVGPLMKHENLAKALVEGPYRKKALVPASPWLDDTAPEIPEMSTGIQNDRLQMNWTSQQPEDVSKYVLWFKYEEGKWDYKILDGSVTNFSLQYIVGDKKRALDKVGLTAVDRLGNQSDFKEIDLKKT</sequence>
<dbReference type="Pfam" id="PF02638">
    <property type="entry name" value="GHL10"/>
    <property type="match status" value="1"/>
</dbReference>
<keyword evidence="5" id="KW-1185">Reference proteome</keyword>
<dbReference type="OrthoDB" id="9773203at2"/>
<dbReference type="InterPro" id="IPR003790">
    <property type="entry name" value="GHL10"/>
</dbReference>
<protein>
    <submittedName>
        <fullName evidence="4">Family 10 glycosylhydrolase</fullName>
    </submittedName>
</protein>
<evidence type="ECO:0000313" key="4">
    <source>
        <dbReference type="EMBL" id="MUP43397.1"/>
    </source>
</evidence>
<dbReference type="PANTHER" id="PTHR43405">
    <property type="entry name" value="GLYCOSYL HYDROLASE DIGH"/>
    <property type="match status" value="1"/>
</dbReference>
<dbReference type="PANTHER" id="PTHR43405:SF1">
    <property type="entry name" value="GLYCOSYL HYDROLASE DIGH"/>
    <property type="match status" value="1"/>
</dbReference>
<reference evidence="4 5" key="1">
    <citation type="submission" date="2019-07" db="EMBL/GenBank/DDBJ databases">
        <title>Gramella aestuarii sp. nov., isolated from a tidal flat, and emended description of Gramella echinicola.</title>
        <authorList>
            <person name="Liu L."/>
        </authorList>
    </citation>
    <scope>NUCLEOTIDE SEQUENCE [LARGE SCALE GENOMIC DNA]</scope>
    <source>
        <strain evidence="4 5">BS12</strain>
    </source>
</reference>
<dbReference type="AlphaFoldDB" id="A0A7K1LRH5"/>
<evidence type="ECO:0000259" key="3">
    <source>
        <dbReference type="Pfam" id="PF02638"/>
    </source>
</evidence>
<evidence type="ECO:0000256" key="1">
    <source>
        <dbReference type="ARBA" id="ARBA00022729"/>
    </source>
</evidence>
<evidence type="ECO:0000313" key="5">
    <source>
        <dbReference type="Proteomes" id="UP000460416"/>
    </source>
</evidence>
<dbReference type="SUPFAM" id="SSF51445">
    <property type="entry name" value="(Trans)glycosidases"/>
    <property type="match status" value="1"/>
</dbReference>
<dbReference type="Proteomes" id="UP000460416">
    <property type="component" value="Unassembled WGS sequence"/>
</dbReference>
<name>A0A7K1LRH5_9FLAO</name>
<keyword evidence="1 2" id="KW-0732">Signal</keyword>
<feature type="domain" description="Glycosyl hydrolase-like 10" evidence="3">
    <location>
        <begin position="74"/>
        <end position="372"/>
    </location>
</feature>
<dbReference type="Gene3D" id="3.20.20.80">
    <property type="entry name" value="Glycosidases"/>
    <property type="match status" value="1"/>
</dbReference>
<dbReference type="InterPro" id="IPR017853">
    <property type="entry name" value="GH"/>
</dbReference>
<organism evidence="4 5">
    <name type="scientific">Christiangramia aestuarii</name>
    <dbReference type="NCBI Taxonomy" id="1028746"/>
    <lineage>
        <taxon>Bacteria</taxon>
        <taxon>Pseudomonadati</taxon>
        <taxon>Bacteroidota</taxon>
        <taxon>Flavobacteriia</taxon>
        <taxon>Flavobacteriales</taxon>
        <taxon>Flavobacteriaceae</taxon>
        <taxon>Christiangramia</taxon>
    </lineage>
</organism>
<gene>
    <name evidence="4" type="ORF">FLP08_12490</name>
</gene>
<dbReference type="EMBL" id="VJVW01000004">
    <property type="protein sequence ID" value="MUP43397.1"/>
    <property type="molecule type" value="Genomic_DNA"/>
</dbReference>
<dbReference type="GO" id="GO:0016787">
    <property type="term" value="F:hydrolase activity"/>
    <property type="evidence" value="ECO:0007669"/>
    <property type="project" value="UniProtKB-KW"/>
</dbReference>
<accession>A0A7K1LRH5</accession>